<dbReference type="Gene3D" id="3.40.50.720">
    <property type="entry name" value="NAD(P)-binding Rossmann-like Domain"/>
    <property type="match status" value="1"/>
</dbReference>
<feature type="binding site" evidence="9">
    <location>
        <position position="11"/>
    </location>
    <ligand>
        <name>NADPH</name>
        <dbReference type="ChEBI" id="CHEBI:57783"/>
    </ligand>
</feature>
<feature type="binding site" evidence="9">
    <location>
        <position position="213"/>
    </location>
    <ligand>
        <name>1-deoxy-D-xylulose 5-phosphate</name>
        <dbReference type="ChEBI" id="CHEBI:57792"/>
    </ligand>
</feature>
<feature type="binding site" evidence="9">
    <location>
        <position position="148"/>
    </location>
    <ligand>
        <name>Mn(2+)</name>
        <dbReference type="ChEBI" id="CHEBI:29035"/>
    </ligand>
</feature>
<dbReference type="EC" id="1.1.1.267" evidence="9"/>
<feature type="binding site" evidence="9">
    <location>
        <position position="172"/>
    </location>
    <ligand>
        <name>1-deoxy-D-xylulose 5-phosphate</name>
        <dbReference type="ChEBI" id="CHEBI:57792"/>
    </ligand>
</feature>
<dbReference type="GO" id="GO:0030604">
    <property type="term" value="F:1-deoxy-D-xylulose-5-phosphate reductoisomerase activity"/>
    <property type="evidence" value="ECO:0007669"/>
    <property type="project" value="UniProtKB-UniRule"/>
</dbReference>
<dbReference type="FunFam" id="3.40.50.720:FF:000045">
    <property type="entry name" value="1-deoxy-D-xylulose 5-phosphate reductoisomerase"/>
    <property type="match status" value="1"/>
</dbReference>
<evidence type="ECO:0000256" key="7">
    <source>
        <dbReference type="ARBA" id="ARBA00023229"/>
    </source>
</evidence>
<keyword evidence="7 9" id="KW-0414">Isoprene biosynthesis</keyword>
<evidence type="ECO:0000256" key="5">
    <source>
        <dbReference type="ARBA" id="ARBA00023002"/>
    </source>
</evidence>
<evidence type="ECO:0000256" key="8">
    <source>
        <dbReference type="ARBA" id="ARBA00048543"/>
    </source>
</evidence>
<gene>
    <name evidence="9 13" type="primary">dxr</name>
    <name evidence="13" type="ORF">MPAN_014150</name>
</gene>
<dbReference type="InterPro" id="IPR003821">
    <property type="entry name" value="DXP_reductoisomerase"/>
</dbReference>
<dbReference type="GO" id="GO:0030145">
    <property type="term" value="F:manganese ion binding"/>
    <property type="evidence" value="ECO:0007669"/>
    <property type="project" value="TreeGrafter"/>
</dbReference>
<reference evidence="13" key="1">
    <citation type="submission" date="2021-01" db="EMBL/GenBank/DDBJ databases">
        <title>Draft genome sequence of Acholeplasmataceae bacterium strain Mahy22.</title>
        <authorList>
            <person name="Watanabe M."/>
            <person name="Kojima H."/>
            <person name="Fukui M."/>
        </authorList>
    </citation>
    <scope>NUCLEOTIDE SEQUENCE</scope>
    <source>
        <strain evidence="13">Mahy22</strain>
    </source>
</reference>
<dbReference type="SUPFAM" id="SSF55347">
    <property type="entry name" value="Glyceraldehyde-3-phosphate dehydrogenase-like, C-terminal domain"/>
    <property type="match status" value="1"/>
</dbReference>
<evidence type="ECO:0000259" key="10">
    <source>
        <dbReference type="Pfam" id="PF02670"/>
    </source>
</evidence>
<dbReference type="NCBIfam" id="TIGR00243">
    <property type="entry name" value="Dxr"/>
    <property type="match status" value="1"/>
</dbReference>
<evidence type="ECO:0000256" key="3">
    <source>
        <dbReference type="ARBA" id="ARBA00022723"/>
    </source>
</evidence>
<dbReference type="Proteomes" id="UP000620133">
    <property type="component" value="Chromosome"/>
</dbReference>
<feature type="binding site" evidence="9">
    <location>
        <position position="201"/>
    </location>
    <ligand>
        <name>NADPH</name>
        <dbReference type="ChEBI" id="CHEBI:57783"/>
    </ligand>
</feature>
<evidence type="ECO:0000256" key="9">
    <source>
        <dbReference type="HAMAP-Rule" id="MF_00183"/>
    </source>
</evidence>
<dbReference type="PIRSF" id="PIRSF006205">
    <property type="entry name" value="Dxp_reductismrs"/>
    <property type="match status" value="1"/>
</dbReference>
<dbReference type="Pfam" id="PF08436">
    <property type="entry name" value="DXP_redisom_C"/>
    <property type="match status" value="1"/>
</dbReference>
<feature type="binding site" evidence="9">
    <location>
        <position position="148"/>
    </location>
    <ligand>
        <name>1-deoxy-D-xylulose 5-phosphate</name>
        <dbReference type="ChEBI" id="CHEBI:57792"/>
    </ligand>
</feature>
<comment type="pathway">
    <text evidence="1 9">Isoprenoid biosynthesis; isopentenyl diphosphate biosynthesis via DXP pathway; isopentenyl diphosphate from 1-deoxy-D-xylulose 5-phosphate: step 1/6.</text>
</comment>
<dbReference type="Pfam" id="PF13288">
    <property type="entry name" value="DXPR_C"/>
    <property type="match status" value="1"/>
</dbReference>
<proteinExistence type="inferred from homology"/>
<keyword evidence="3 9" id="KW-0479">Metal-binding</keyword>
<feature type="binding site" evidence="9">
    <location>
        <position position="147"/>
    </location>
    <ligand>
        <name>1-deoxy-D-xylulose 5-phosphate</name>
        <dbReference type="ChEBI" id="CHEBI:57792"/>
    </ligand>
</feature>
<dbReference type="HAMAP" id="MF_00183">
    <property type="entry name" value="DXP_reductoisom"/>
    <property type="match status" value="1"/>
</dbReference>
<dbReference type="PANTHER" id="PTHR30525:SF0">
    <property type="entry name" value="1-DEOXY-D-XYLULOSE 5-PHOSPHATE REDUCTOISOMERASE, CHLOROPLASTIC"/>
    <property type="match status" value="1"/>
</dbReference>
<evidence type="ECO:0000256" key="6">
    <source>
        <dbReference type="ARBA" id="ARBA00023211"/>
    </source>
</evidence>
<feature type="domain" description="1-deoxy-D-xylulose 5-phosphate reductoisomerase C-terminal" evidence="11">
    <location>
        <begin position="142"/>
        <end position="225"/>
    </location>
</feature>
<dbReference type="InterPro" id="IPR036291">
    <property type="entry name" value="NAD(P)-bd_dom_sf"/>
</dbReference>
<dbReference type="UniPathway" id="UPA00056">
    <property type="reaction ID" value="UER00092"/>
</dbReference>
<feature type="binding site" evidence="9">
    <location>
        <position position="208"/>
    </location>
    <ligand>
        <name>1-deoxy-D-xylulose 5-phosphate</name>
        <dbReference type="ChEBI" id="CHEBI:57792"/>
    </ligand>
</feature>
<dbReference type="InterPro" id="IPR013644">
    <property type="entry name" value="DXP_reductoisomerase_C"/>
</dbReference>
<organism evidence="13 14">
    <name type="scientific">Mariniplasma anaerobium</name>
    <dbReference type="NCBI Taxonomy" id="2735436"/>
    <lineage>
        <taxon>Bacteria</taxon>
        <taxon>Bacillati</taxon>
        <taxon>Mycoplasmatota</taxon>
        <taxon>Mollicutes</taxon>
        <taxon>Acholeplasmatales</taxon>
        <taxon>Acholeplasmataceae</taxon>
        <taxon>Mariniplasma</taxon>
    </lineage>
</organism>
<feature type="binding site" evidence="9">
    <location>
        <position position="217"/>
    </location>
    <ligand>
        <name>Mn(2+)</name>
        <dbReference type="ChEBI" id="CHEBI:29035"/>
    </ligand>
</feature>
<comment type="cofactor">
    <cofactor evidence="9">
        <name>Mg(2+)</name>
        <dbReference type="ChEBI" id="CHEBI:18420"/>
    </cofactor>
    <cofactor evidence="9">
        <name>Mn(2+)</name>
        <dbReference type="ChEBI" id="CHEBI:29035"/>
    </cofactor>
</comment>
<feature type="binding site" evidence="9">
    <location>
        <position position="36"/>
    </location>
    <ligand>
        <name>NADPH</name>
        <dbReference type="ChEBI" id="CHEBI:57783"/>
    </ligand>
</feature>
<feature type="binding site" evidence="9">
    <location>
        <position position="13"/>
    </location>
    <ligand>
        <name>NADPH</name>
        <dbReference type="ChEBI" id="CHEBI:57783"/>
    </ligand>
</feature>
<dbReference type="InterPro" id="IPR036169">
    <property type="entry name" value="DXPR_C_sf"/>
</dbReference>
<feature type="binding site" evidence="9">
    <location>
        <position position="195"/>
    </location>
    <ligand>
        <name>1-deoxy-D-xylulose 5-phosphate</name>
        <dbReference type="ChEBI" id="CHEBI:57792"/>
    </ligand>
</feature>
<feature type="binding site" evidence="9">
    <location>
        <position position="10"/>
    </location>
    <ligand>
        <name>NADPH</name>
        <dbReference type="ChEBI" id="CHEBI:57783"/>
    </ligand>
</feature>
<comment type="catalytic activity">
    <reaction evidence="8">
        <text>2-C-methyl-D-erythritol 4-phosphate + NADP(+) = 1-deoxy-D-xylulose 5-phosphate + NADPH + H(+)</text>
        <dbReference type="Rhea" id="RHEA:13717"/>
        <dbReference type="ChEBI" id="CHEBI:15378"/>
        <dbReference type="ChEBI" id="CHEBI:57783"/>
        <dbReference type="ChEBI" id="CHEBI:57792"/>
        <dbReference type="ChEBI" id="CHEBI:58262"/>
        <dbReference type="ChEBI" id="CHEBI:58349"/>
        <dbReference type="EC" id="1.1.1.267"/>
    </reaction>
    <physiologicalReaction direction="right-to-left" evidence="8">
        <dbReference type="Rhea" id="RHEA:13719"/>
    </physiologicalReaction>
</comment>
<feature type="binding site" evidence="9">
    <location>
        <position position="120"/>
    </location>
    <ligand>
        <name>NADPH</name>
        <dbReference type="ChEBI" id="CHEBI:57783"/>
    </ligand>
</feature>
<comment type="caution">
    <text evidence="9">Lacks conserved residue(s) required for the propagation of feature annotation.</text>
</comment>
<dbReference type="SUPFAM" id="SSF69055">
    <property type="entry name" value="1-deoxy-D-xylulose-5-phosphate reductoisomerase, C-terminal domain"/>
    <property type="match status" value="1"/>
</dbReference>
<keyword evidence="6 9" id="KW-0464">Manganese</keyword>
<dbReference type="GO" id="GO:0051484">
    <property type="term" value="P:isopentenyl diphosphate biosynthetic process, methylerythritol 4-phosphate pathway involved in terpenoid biosynthetic process"/>
    <property type="evidence" value="ECO:0007669"/>
    <property type="project" value="UniProtKB-ARBA"/>
</dbReference>
<evidence type="ECO:0000313" key="14">
    <source>
        <dbReference type="Proteomes" id="UP000620133"/>
    </source>
</evidence>
<dbReference type="Gene3D" id="1.10.1740.10">
    <property type="match status" value="1"/>
</dbReference>
<feature type="domain" description="1-deoxy-D-xylulose 5-phosphate reductoisomerase N-terminal" evidence="10">
    <location>
        <begin position="4"/>
        <end position="128"/>
    </location>
</feature>
<evidence type="ECO:0000259" key="12">
    <source>
        <dbReference type="Pfam" id="PF13288"/>
    </source>
</evidence>
<feature type="binding site" evidence="9">
    <location>
        <position position="217"/>
    </location>
    <ligand>
        <name>1-deoxy-D-xylulose 5-phosphate</name>
        <dbReference type="ChEBI" id="CHEBI:57792"/>
    </ligand>
</feature>
<feature type="binding site" evidence="9">
    <location>
        <position position="12"/>
    </location>
    <ligand>
        <name>NADPH</name>
        <dbReference type="ChEBI" id="CHEBI:57783"/>
    </ligand>
</feature>
<dbReference type="AlphaFoldDB" id="A0A7U9TIT7"/>
<comment type="similarity">
    <text evidence="2 9">Belongs to the DXR family.</text>
</comment>
<evidence type="ECO:0000256" key="4">
    <source>
        <dbReference type="ARBA" id="ARBA00022857"/>
    </source>
</evidence>
<sequence>MKNIYLLGSTGSIGTQSLDVLKKHKNDFKLIGCSLGSDESKNKNILSTFKPEIACLRFENQIKTYEKEFPMITFVSGDQGLIDLVRYPKQGLVINALSGSTGLIPTIEAIKTSKDIALANKETLVMAGDIVKEYLNKFNVKLFPIDSEHSALWQTIDHEDKLSIRKIVITASGGSFRDFTREELKNVTKKQALNHPNWEMGAKITIDSATMMNKGLEVIEAHHLFDLDYDAIETILHKESVVHGLTYFIDGTIKASLSVSDMRIPIAHALFYPKRVSYDKQLELTNLSFKPMDYQRFPLLKLAYEVGRKGGILPTVMNAANEAAVKLFLDEKINFLDIETIVFDYVAKTANIKMPTLEEIKEVNQNIQDEIIRKYEKR</sequence>
<dbReference type="KEGG" id="manr:MPAN_014150"/>
<feature type="domain" description="DXP reductoisomerase C-terminal" evidence="12">
    <location>
        <begin position="257"/>
        <end position="367"/>
    </location>
</feature>
<accession>A0A7U9TIT7</accession>
<feature type="binding site" evidence="9">
    <location>
        <position position="121"/>
    </location>
    <ligand>
        <name>1-deoxy-D-xylulose 5-phosphate</name>
        <dbReference type="ChEBI" id="CHEBI:57792"/>
    </ligand>
</feature>
<dbReference type="RefSeq" id="WP_176240054.1">
    <property type="nucleotide sequence ID" value="NZ_AP024412.1"/>
</dbReference>
<dbReference type="Pfam" id="PF02670">
    <property type="entry name" value="DXP_reductoisom"/>
    <property type="match status" value="1"/>
</dbReference>
<evidence type="ECO:0000256" key="2">
    <source>
        <dbReference type="ARBA" id="ARBA00006825"/>
    </source>
</evidence>
<dbReference type="PANTHER" id="PTHR30525">
    <property type="entry name" value="1-DEOXY-D-XYLULOSE 5-PHOSPHATE REDUCTOISOMERASE"/>
    <property type="match status" value="1"/>
</dbReference>
<comment type="function">
    <text evidence="9">Catalyzes the NADPH-dependent rearrangement and reduction of 1-deoxy-D-xylulose-5-phosphate (DXP) to 2-C-methyl-D-erythritol 4-phosphate (MEP).</text>
</comment>
<protein>
    <recommendedName>
        <fullName evidence="9">1-deoxy-D-xylulose 5-phosphate reductoisomerase</fullName>
        <shortName evidence="9">DXP reductoisomerase</shortName>
        <ecNumber evidence="9">1.1.1.267</ecNumber>
    </recommendedName>
    <alternativeName>
        <fullName evidence="9">1-deoxyxylulose-5-phosphate reductoisomerase</fullName>
    </alternativeName>
    <alternativeName>
        <fullName evidence="9">2-C-methyl-D-erythritol 4-phosphate synthase</fullName>
    </alternativeName>
</protein>
<dbReference type="InterPro" id="IPR013512">
    <property type="entry name" value="DXP_reductoisomerase_N"/>
</dbReference>
<evidence type="ECO:0000259" key="11">
    <source>
        <dbReference type="Pfam" id="PF08436"/>
    </source>
</evidence>
<dbReference type="GO" id="GO:0070402">
    <property type="term" value="F:NADPH binding"/>
    <property type="evidence" value="ECO:0007669"/>
    <property type="project" value="InterPro"/>
</dbReference>
<evidence type="ECO:0000256" key="1">
    <source>
        <dbReference type="ARBA" id="ARBA00005094"/>
    </source>
</evidence>
<name>A0A7U9TIT7_9MOLU</name>
<feature type="binding site" evidence="9">
    <location>
        <position position="146"/>
    </location>
    <ligand>
        <name>Mn(2+)</name>
        <dbReference type="ChEBI" id="CHEBI:29035"/>
    </ligand>
</feature>
<evidence type="ECO:0000313" key="13">
    <source>
        <dbReference type="EMBL" id="BCR36522.1"/>
    </source>
</evidence>
<keyword evidence="14" id="KW-1185">Reference proteome</keyword>
<dbReference type="SUPFAM" id="SSF51735">
    <property type="entry name" value="NAD(P)-binding Rossmann-fold domains"/>
    <property type="match status" value="1"/>
</dbReference>
<dbReference type="InterPro" id="IPR026877">
    <property type="entry name" value="DXPR_C"/>
</dbReference>
<feature type="binding site" evidence="9">
    <location>
        <position position="122"/>
    </location>
    <ligand>
        <name>NADPH</name>
        <dbReference type="ChEBI" id="CHEBI:57783"/>
    </ligand>
</feature>
<keyword evidence="4 9" id="KW-0521">NADP</keyword>
<keyword evidence="9" id="KW-0460">Magnesium</keyword>
<keyword evidence="5 9" id="KW-0560">Oxidoreductase</keyword>
<feature type="binding site" evidence="9">
    <location>
        <position position="214"/>
    </location>
    <ligand>
        <name>1-deoxy-D-xylulose 5-phosphate</name>
        <dbReference type="ChEBI" id="CHEBI:57792"/>
    </ligand>
</feature>
<dbReference type="EMBL" id="AP024412">
    <property type="protein sequence ID" value="BCR36522.1"/>
    <property type="molecule type" value="Genomic_DNA"/>
</dbReference>